<protein>
    <submittedName>
        <fullName evidence="5">Putative D-alanyl-D-alanine carboxypeptidase</fullName>
        <ecNumber evidence="5">3.4.16.4</ecNumber>
    </submittedName>
</protein>
<keyword evidence="4" id="KW-0812">Transmembrane</keyword>
<dbReference type="GO" id="GO:0009002">
    <property type="term" value="F:serine-type D-Ala-D-Ala carboxypeptidase activity"/>
    <property type="evidence" value="ECO:0007669"/>
    <property type="project" value="UniProtKB-EC"/>
</dbReference>
<dbReference type="Gene3D" id="3.50.80.20">
    <property type="entry name" value="D-Ala-D-Ala carboxypeptidase C, peptidase S13"/>
    <property type="match status" value="1"/>
</dbReference>
<keyword evidence="5" id="KW-0121">Carboxypeptidase</keyword>
<dbReference type="Gene3D" id="3.40.710.10">
    <property type="entry name" value="DD-peptidase/beta-lactamase superfamily"/>
    <property type="match status" value="1"/>
</dbReference>
<evidence type="ECO:0000256" key="1">
    <source>
        <dbReference type="ARBA" id="ARBA00006096"/>
    </source>
</evidence>
<feature type="region of interest" description="Disordered" evidence="3">
    <location>
        <begin position="1"/>
        <end position="27"/>
    </location>
</feature>
<gene>
    <name evidence="5" type="primary">dac</name>
    <name evidence="5" type="ORF">YM304_26200</name>
</gene>
<accession>A0A6C7E565</accession>
<dbReference type="PANTHER" id="PTHR30023">
    <property type="entry name" value="D-ALANYL-D-ALANINE CARBOXYPEPTIDASE"/>
    <property type="match status" value="1"/>
</dbReference>
<evidence type="ECO:0000256" key="3">
    <source>
        <dbReference type="SAM" id="MobiDB-lite"/>
    </source>
</evidence>
<comment type="similarity">
    <text evidence="1">Belongs to the peptidase S13 family.</text>
</comment>
<keyword evidence="4" id="KW-1133">Transmembrane helix</keyword>
<reference evidence="5 6" key="1">
    <citation type="journal article" date="2013" name="Int. J. Syst. Evol. Microbiol.">
        <title>Ilumatobacter nonamiense sp. nov. and Ilumatobacter coccineum sp. nov., isolated from seashore sand.</title>
        <authorList>
            <person name="Matsumoto A."/>
            <person name="Kasai H."/>
            <person name="Matsuo Y."/>
            <person name="Shizuri Y."/>
            <person name="Ichikawa N."/>
            <person name="Fujita N."/>
            <person name="Omura S."/>
            <person name="Takahashi Y."/>
        </authorList>
    </citation>
    <scope>NUCLEOTIDE SEQUENCE [LARGE SCALE GENOMIC DNA]</scope>
    <source>
        <strain evidence="6">NBRC 103263 / KCTC 29153 / YM16-304</strain>
    </source>
</reference>
<dbReference type="EMBL" id="AP012057">
    <property type="protein sequence ID" value="BAN02934.1"/>
    <property type="molecule type" value="Genomic_DNA"/>
</dbReference>
<dbReference type="EC" id="3.4.16.4" evidence="5"/>
<dbReference type="InterPro" id="IPR012338">
    <property type="entry name" value="Beta-lactam/transpept-like"/>
</dbReference>
<keyword evidence="4" id="KW-0472">Membrane</keyword>
<feature type="transmembrane region" description="Helical" evidence="4">
    <location>
        <begin position="31"/>
        <end position="51"/>
    </location>
</feature>
<sequence>MNRIPPDLARPQTGGRTRPPARRRPTGPGPLIVLGLFALVPALALYSLFSWSDGKVDTADPVPPTPSTVVAPAPPPDPLVNEVLTFRRMPTVLSRELNIERFRADAVPFLASINERSCVSISVDGVPVGSQNGALPVIPASNQKIVVAAVALEVLGADFTYRTRVAAADSPVDGVVDGDLVLFGGGDPLLTSNWYPTSNLERRPVFNQTSLDELADRVQQAGVTTITGSVLGDGSRYDDEFFAPGWGNGVAGLEAGPYDALMANDARVLGEDQRANDPNSGAAREFTRLLSERGITVAGEPASGSIGVLPDGFHEIASIDSQPLTAVVQEMLANSDNNTAELMVKEIGFAATGGASGTRQAGLDAMAATLLEWGVDTSALRLSDGSGLSLENLLTCDALIAVLQRYDVTSAVGAGLPVAGETGTLSDIFVDHPLAGRLLGKTGTLNNPPFNEDPPAVKALAGYVPVDGGGAVEYALVLNGPTISDQSEYRPVWNELADLLATYPAGPTPADLGPI</sequence>
<evidence type="ECO:0000313" key="5">
    <source>
        <dbReference type="EMBL" id="BAN02934.1"/>
    </source>
</evidence>
<keyword evidence="5" id="KW-0645">Protease</keyword>
<dbReference type="AlphaFoldDB" id="A0A6C7E565"/>
<dbReference type="PANTHER" id="PTHR30023:SF0">
    <property type="entry name" value="PENICILLIN-SENSITIVE CARBOXYPEPTIDASE A"/>
    <property type="match status" value="1"/>
</dbReference>
<dbReference type="Proteomes" id="UP000011863">
    <property type="component" value="Chromosome"/>
</dbReference>
<dbReference type="SUPFAM" id="SSF56601">
    <property type="entry name" value="beta-lactamase/transpeptidase-like"/>
    <property type="match status" value="1"/>
</dbReference>
<proteinExistence type="inferred from homology"/>
<evidence type="ECO:0000256" key="2">
    <source>
        <dbReference type="ARBA" id="ARBA00022801"/>
    </source>
</evidence>
<evidence type="ECO:0000256" key="4">
    <source>
        <dbReference type="SAM" id="Phobius"/>
    </source>
</evidence>
<organism evidence="5 6">
    <name type="scientific">Ilumatobacter coccineus (strain NBRC 103263 / KCTC 29153 / YM16-304)</name>
    <dbReference type="NCBI Taxonomy" id="1313172"/>
    <lineage>
        <taxon>Bacteria</taxon>
        <taxon>Bacillati</taxon>
        <taxon>Actinomycetota</taxon>
        <taxon>Acidimicrobiia</taxon>
        <taxon>Acidimicrobiales</taxon>
        <taxon>Ilumatobacteraceae</taxon>
        <taxon>Ilumatobacter</taxon>
    </lineage>
</organism>
<dbReference type="InterPro" id="IPR000667">
    <property type="entry name" value="Peptidase_S13"/>
</dbReference>
<dbReference type="PRINTS" id="PR00922">
    <property type="entry name" value="DADACBPTASE3"/>
</dbReference>
<dbReference type="Pfam" id="PF02113">
    <property type="entry name" value="Peptidase_S13"/>
    <property type="match status" value="1"/>
</dbReference>
<evidence type="ECO:0000313" key="6">
    <source>
        <dbReference type="Proteomes" id="UP000011863"/>
    </source>
</evidence>
<dbReference type="NCBIfam" id="TIGR00666">
    <property type="entry name" value="PBP4"/>
    <property type="match status" value="1"/>
</dbReference>
<dbReference type="KEGG" id="aym:YM304_26200"/>
<name>A0A6C7E565_ILUCY</name>
<dbReference type="GO" id="GO:0000270">
    <property type="term" value="P:peptidoglycan metabolic process"/>
    <property type="evidence" value="ECO:0007669"/>
    <property type="project" value="TreeGrafter"/>
</dbReference>
<keyword evidence="2 5" id="KW-0378">Hydrolase</keyword>
<keyword evidence="6" id="KW-1185">Reference proteome</keyword>
<dbReference type="GO" id="GO:0006508">
    <property type="term" value="P:proteolysis"/>
    <property type="evidence" value="ECO:0007669"/>
    <property type="project" value="InterPro"/>
</dbReference>